<evidence type="ECO:0000313" key="2">
    <source>
        <dbReference type="Proteomes" id="UP000183995"/>
    </source>
</evidence>
<accession>A0A1M5TI66</accession>
<name>A0A1M5TI66_9FIRM</name>
<dbReference type="OrthoDB" id="1722540at2"/>
<keyword evidence="2" id="KW-1185">Reference proteome</keyword>
<dbReference type="InterPro" id="IPR043740">
    <property type="entry name" value="DUF5685"/>
</dbReference>
<proteinExistence type="predicted"/>
<dbReference type="Proteomes" id="UP000183995">
    <property type="component" value="Unassembled WGS sequence"/>
</dbReference>
<organism evidence="1 2">
    <name type="scientific">Sporobacter termitidis DSM 10068</name>
    <dbReference type="NCBI Taxonomy" id="1123282"/>
    <lineage>
        <taxon>Bacteria</taxon>
        <taxon>Bacillati</taxon>
        <taxon>Bacillota</taxon>
        <taxon>Clostridia</taxon>
        <taxon>Eubacteriales</taxon>
        <taxon>Oscillospiraceae</taxon>
        <taxon>Sporobacter</taxon>
    </lineage>
</organism>
<dbReference type="Pfam" id="PF18937">
    <property type="entry name" value="DUF5685"/>
    <property type="match status" value="1"/>
</dbReference>
<dbReference type="AlphaFoldDB" id="A0A1M5TI66"/>
<dbReference type="EMBL" id="FQXV01000001">
    <property type="protein sequence ID" value="SHH50452.1"/>
    <property type="molecule type" value="Genomic_DNA"/>
</dbReference>
<protein>
    <submittedName>
        <fullName evidence="1">Uncharacterized protein</fullName>
    </submittedName>
</protein>
<sequence length="302" mass="33882">MFGYVRPLKDELKVREYDQFKACYCALCHTLKSRYGAFSRNILNFDFTFLTMLLWDGTDRPAYQCARCVASPLRKKTYCAPSPALDLCAGYSVILAWWKLRDSVKDETFFVSLGDRLLSLLLRRAYKKASRAYPAFDETVRSNLEALGRLESAGDASLDACADKFAAITEALAAPPGGEAGSADKARPLRQLLYHTGRYIYITDACDDLEDDLKKRRFNPVANRFGLTSGVVPEEDRTVLRTTLMHSCALIGAAYELLPKNYWAPVLSNIIYLGMPETCFRVLDGTWRKGKGAANKGMDRTI</sequence>
<evidence type="ECO:0000313" key="1">
    <source>
        <dbReference type="EMBL" id="SHH50452.1"/>
    </source>
</evidence>
<dbReference type="STRING" id="1123282.SAMN02745823_00104"/>
<gene>
    <name evidence="1" type="ORF">SAMN02745823_00104</name>
</gene>
<reference evidence="1 2" key="1">
    <citation type="submission" date="2016-11" db="EMBL/GenBank/DDBJ databases">
        <authorList>
            <person name="Jaros S."/>
            <person name="Januszkiewicz K."/>
            <person name="Wedrychowicz H."/>
        </authorList>
    </citation>
    <scope>NUCLEOTIDE SEQUENCE [LARGE SCALE GENOMIC DNA]</scope>
    <source>
        <strain evidence="1 2">DSM 10068</strain>
    </source>
</reference>
<dbReference type="RefSeq" id="WP_073075694.1">
    <property type="nucleotide sequence ID" value="NZ_FQXV01000001.1"/>
</dbReference>